<evidence type="ECO:0000259" key="3">
    <source>
        <dbReference type="Pfam" id="PF00501"/>
    </source>
</evidence>
<dbReference type="EMBL" id="CAWUHC010000001">
    <property type="protein sequence ID" value="CAK7208570.1"/>
    <property type="molecule type" value="Genomic_DNA"/>
</dbReference>
<dbReference type="PANTHER" id="PTHR43347:SF3">
    <property type="entry name" value="ACYL-COA SYNTHETASE SHORT-CHAIN FAMILY MEMBER 3, MITOCHONDRIAL"/>
    <property type="match status" value="1"/>
</dbReference>
<evidence type="ECO:0000259" key="5">
    <source>
        <dbReference type="Pfam" id="PF16177"/>
    </source>
</evidence>
<comment type="caution">
    <text evidence="6">The sequence shown here is derived from an EMBL/GenBank/DDBJ whole genome shotgun (WGS) entry which is preliminary data.</text>
</comment>
<dbReference type="PANTHER" id="PTHR43347">
    <property type="entry name" value="ACYL-COA SYNTHETASE"/>
    <property type="match status" value="1"/>
</dbReference>
<dbReference type="InterPro" id="IPR020845">
    <property type="entry name" value="AMP-binding_CS"/>
</dbReference>
<evidence type="ECO:0008006" key="8">
    <source>
        <dbReference type="Google" id="ProtNLM"/>
    </source>
</evidence>
<dbReference type="Proteomes" id="UP001642406">
    <property type="component" value="Unassembled WGS sequence"/>
</dbReference>
<dbReference type="InterPro" id="IPR042099">
    <property type="entry name" value="ANL_N_sf"/>
</dbReference>
<dbReference type="InterPro" id="IPR032387">
    <property type="entry name" value="ACAS_N"/>
</dbReference>
<feature type="domain" description="Acetyl-coenzyme A synthetase N-terminal" evidence="5">
    <location>
        <begin position="6"/>
        <end position="76"/>
    </location>
</feature>
<evidence type="ECO:0000313" key="7">
    <source>
        <dbReference type="Proteomes" id="UP001642406"/>
    </source>
</evidence>
<reference evidence="6 7" key="1">
    <citation type="submission" date="2024-01" db="EMBL/GenBank/DDBJ databases">
        <authorList>
            <person name="Allen C."/>
            <person name="Tagirdzhanova G."/>
        </authorList>
    </citation>
    <scope>NUCLEOTIDE SEQUENCE [LARGE SCALE GENOMIC DNA]</scope>
</reference>
<evidence type="ECO:0000256" key="1">
    <source>
        <dbReference type="ARBA" id="ARBA00006432"/>
    </source>
</evidence>
<accession>A0ABP0AM21</accession>
<dbReference type="InterPro" id="IPR045851">
    <property type="entry name" value="AMP-bd_C_sf"/>
</dbReference>
<evidence type="ECO:0000313" key="6">
    <source>
        <dbReference type="EMBL" id="CAK7208570.1"/>
    </source>
</evidence>
<dbReference type="Pfam" id="PF00501">
    <property type="entry name" value="AMP-binding"/>
    <property type="match status" value="1"/>
</dbReference>
<organism evidence="6 7">
    <name type="scientific">Sporothrix bragantina</name>
    <dbReference type="NCBI Taxonomy" id="671064"/>
    <lineage>
        <taxon>Eukaryota</taxon>
        <taxon>Fungi</taxon>
        <taxon>Dikarya</taxon>
        <taxon>Ascomycota</taxon>
        <taxon>Pezizomycotina</taxon>
        <taxon>Sordariomycetes</taxon>
        <taxon>Sordariomycetidae</taxon>
        <taxon>Ophiostomatales</taxon>
        <taxon>Ophiostomataceae</taxon>
        <taxon>Sporothrix</taxon>
    </lineage>
</organism>
<feature type="domain" description="AMP-binding enzyme C-terminal" evidence="4">
    <location>
        <begin position="578"/>
        <end position="666"/>
    </location>
</feature>
<protein>
    <recommendedName>
        <fullName evidence="8">Propionyl-CoA synthetase</fullName>
    </recommendedName>
</protein>
<dbReference type="SUPFAM" id="SSF56801">
    <property type="entry name" value="Acetyl-CoA synthetase-like"/>
    <property type="match status" value="1"/>
</dbReference>
<gene>
    <name evidence="6" type="ORF">SBRCBS47491_000136</name>
</gene>
<dbReference type="Pfam" id="PF16177">
    <property type="entry name" value="ACAS_N"/>
    <property type="match status" value="1"/>
</dbReference>
<dbReference type="PROSITE" id="PS00455">
    <property type="entry name" value="AMP_BINDING"/>
    <property type="match status" value="1"/>
</dbReference>
<feature type="compositionally biased region" description="Basic and acidic residues" evidence="2">
    <location>
        <begin position="454"/>
        <end position="468"/>
    </location>
</feature>
<name>A0ABP0AM21_9PEZI</name>
<dbReference type="InterPro" id="IPR025110">
    <property type="entry name" value="AMP-bd_C"/>
</dbReference>
<feature type="domain" description="AMP-dependent synthetase/ligase" evidence="3">
    <location>
        <begin position="83"/>
        <end position="513"/>
    </location>
</feature>
<dbReference type="InterPro" id="IPR000873">
    <property type="entry name" value="AMP-dep_synth/lig_dom"/>
</dbReference>
<dbReference type="Pfam" id="PF13193">
    <property type="entry name" value="AMP-binding_C"/>
    <property type="match status" value="1"/>
</dbReference>
<feature type="region of interest" description="Disordered" evidence="2">
    <location>
        <begin position="454"/>
        <end position="476"/>
    </location>
</feature>
<evidence type="ECO:0000259" key="4">
    <source>
        <dbReference type="Pfam" id="PF13193"/>
    </source>
</evidence>
<proteinExistence type="inferred from homology"/>
<dbReference type="Gene3D" id="3.30.300.30">
    <property type="match status" value="1"/>
</dbReference>
<evidence type="ECO:0000256" key="2">
    <source>
        <dbReference type="SAM" id="MobiDB-lite"/>
    </source>
</evidence>
<sequence length="728" mass="78793">MAHPQDEVQRQSLADPEKFWSHQADQLHWHHKPDVALRHTTKTLKGLGKGKDKGGDLTHDHWEWFPGGQISTCYNCVDRHVLAGRGDEPAILYDSPVTNTKQRMTYAQLLAEVETTAAVLREHGVKKGDVVLVYMPMIPAALVGILAINRLGAIHTVVFGGFAAAPLAQRIEDSRPAAVLTASCGIDGNKPPIAYRPFVEGAVDLSAWKPPHVLVWQRDALRWDLDTPTPTTKKIADKTTASCWRKLADDARKRGAKTECVPVASTDGVYIIYTSGTTGKPKGVFREAGGHAVGLHLMISYLFNIHGPGDVMGCFSDIGWVVSHSYTLYGPLLTGAATVLYEGKPVGTPDASAFWRIVEEYGVSTMFTAPTALRAIRKDDPDNTHLTAVGKRGGLRTLRALFLAGERSEPTIITMYQQLLATYGAPGANVIDNWWSSESGSPISGIALAAHAGTDRGKAADNHKESKHAPAAPLAIKPGSAGKAMPGFDVRVVDDQGNELPAGQMGNIVLRMPLAPTALRTLWEDEERFYKGYLRRFDGRWLDTGDAGVIDEEGYINIMARSDDIINVAAHRLSTGSLEQAITGHPLVTEACVVSIPDALKGHMPFAFVNTTRAVQAGQAGKSTAASDEALFKEINSRVRDQVGGIASLGGLIEGNGMIPRTRSGKTLRRVLRELLENAVHGDFDAPVNVPSTVEDPSVVDVARERIRAYFRDHAGDKHAAIETRAKL</sequence>
<keyword evidence="7" id="KW-1185">Reference proteome</keyword>
<dbReference type="Gene3D" id="3.40.50.12780">
    <property type="entry name" value="N-terminal domain of ligase-like"/>
    <property type="match status" value="1"/>
</dbReference>
<comment type="similarity">
    <text evidence="1">Belongs to the ATP-dependent AMP-binding enzyme family.</text>
</comment>